<dbReference type="PROSITE" id="PS51733">
    <property type="entry name" value="BPL_LPL_CATALYTIC"/>
    <property type="match status" value="1"/>
</dbReference>
<dbReference type="EC" id="6.3.1.20" evidence="3"/>
<dbReference type="GO" id="GO:0005737">
    <property type="term" value="C:cytoplasm"/>
    <property type="evidence" value="ECO:0007669"/>
    <property type="project" value="TreeGrafter"/>
</dbReference>
<evidence type="ECO:0000259" key="8">
    <source>
        <dbReference type="PROSITE" id="PS51733"/>
    </source>
</evidence>
<dbReference type="EMBL" id="JARPTX010000074">
    <property type="protein sequence ID" value="MDT2371091.1"/>
    <property type="molecule type" value="Genomic_DNA"/>
</dbReference>
<dbReference type="EMBL" id="JAMWMK010000010">
    <property type="protein sequence ID" value="MDC4247961.1"/>
    <property type="molecule type" value="Genomic_DNA"/>
</dbReference>
<keyword evidence="4 10" id="KW-0436">Ligase</keyword>
<dbReference type="InterPro" id="IPR004143">
    <property type="entry name" value="BPL_LPL_catalytic"/>
</dbReference>
<dbReference type="GeneID" id="66453667"/>
<dbReference type="AlphaFoldDB" id="A0A132P6P6"/>
<dbReference type="Proteomes" id="UP000183509">
    <property type="component" value="Unassembled WGS sequence"/>
</dbReference>
<evidence type="ECO:0000313" key="12">
    <source>
        <dbReference type="EMBL" id="MDC4247961.1"/>
    </source>
</evidence>
<reference evidence="15 21" key="5">
    <citation type="submission" date="2018-05" db="EMBL/GenBank/DDBJ databases">
        <title>Vancomycin-resistant Enterococcus faecium strain from Chelyabinsk, Russia.</title>
        <authorList>
            <person name="Gostev V."/>
            <person name="Goncharov A."/>
            <person name="Kolodzhieva V."/>
            <person name="Suvorov A."/>
            <person name="Sidorenko S."/>
            <person name="Zueva L."/>
        </authorList>
    </citation>
    <scope>NUCLEOTIDE SEQUENCE [LARGE SCALE GENOMIC DNA]</scope>
    <source>
        <strain evidence="15 21">20</strain>
    </source>
</reference>
<dbReference type="Proteomes" id="UP000249070">
    <property type="component" value="Unassembled WGS sequence"/>
</dbReference>
<dbReference type="UniPathway" id="UPA00537">
    <property type="reaction ID" value="UER00594"/>
</dbReference>
<evidence type="ECO:0000313" key="22">
    <source>
        <dbReference type="Proteomes" id="UP000253144"/>
    </source>
</evidence>
<dbReference type="InterPro" id="IPR045864">
    <property type="entry name" value="aa-tRNA-synth_II/BPL/LPL"/>
</dbReference>
<reference evidence="12" key="8">
    <citation type="submission" date="2022-05" db="EMBL/GenBank/DDBJ databases">
        <title>Draft genome sequences of Clostridium perfringens strains isolated from Peru.</title>
        <authorList>
            <person name="Hurtado R."/>
            <person name="Lima L."/>
            <person name="Sousa T."/>
            <person name="Jaiswal A.K."/>
            <person name="Tiwari S."/>
            <person name="Maturrano L."/>
            <person name="Brenig B."/>
            <person name="Azevedo V."/>
        </authorList>
    </citation>
    <scope>NUCLEOTIDE SEQUENCE</scope>
    <source>
        <strain evidence="12">CP4</strain>
    </source>
</reference>
<dbReference type="Pfam" id="PF21948">
    <property type="entry name" value="LplA-B_cat"/>
    <property type="match status" value="1"/>
</dbReference>
<name>A0A132P6P6_ENTFC</name>
<evidence type="ECO:0000313" key="13">
    <source>
        <dbReference type="EMBL" id="MDT2371091.1"/>
    </source>
</evidence>
<evidence type="ECO:0000256" key="5">
    <source>
        <dbReference type="ARBA" id="ARBA00022741"/>
    </source>
</evidence>
<evidence type="ECO:0000256" key="4">
    <source>
        <dbReference type="ARBA" id="ARBA00022598"/>
    </source>
</evidence>
<reference evidence="16 22" key="1">
    <citation type="submission" date="2015-06" db="EMBL/GenBank/DDBJ databases">
        <title>The Genome Sequence of Enterococcus faecium 131EA1.</title>
        <authorList>
            <consortium name="The Broad Institute Genomics Platform"/>
            <consortium name="The Broad Institute Genome Sequencing Center for Infectious Disease"/>
            <person name="Earl A.M."/>
            <person name="Van Tyne D."/>
            <person name="Lebreton F."/>
            <person name="Saavedra J.T."/>
            <person name="Gilmore M.S."/>
            <person name="Manson Mcguire A."/>
            <person name="Clock S."/>
            <person name="Crupain M."/>
            <person name="Rangan U."/>
            <person name="Young S."/>
            <person name="Abouelleil A."/>
            <person name="Cao P."/>
            <person name="Chapman S.B."/>
            <person name="Griggs A."/>
            <person name="Priest M."/>
            <person name="Shea T."/>
            <person name="Wortman J."/>
            <person name="Nusbaum C."/>
            <person name="Birren B."/>
        </authorList>
    </citation>
    <scope>NUCLEOTIDE SEQUENCE [LARGE SCALE GENOMIC DNA]</scope>
    <source>
        <strain evidence="16 22">131EA1</strain>
    </source>
</reference>
<evidence type="ECO:0000313" key="14">
    <source>
        <dbReference type="EMBL" id="OTO00495.1"/>
    </source>
</evidence>
<dbReference type="Pfam" id="PF10437">
    <property type="entry name" value="Lip_prot_lig_C"/>
    <property type="match status" value="1"/>
</dbReference>
<keyword evidence="16" id="KW-0808">Transferase</keyword>
<proteinExistence type="predicted"/>
<dbReference type="Proteomes" id="UP001260956">
    <property type="component" value="Unassembled WGS sequence"/>
</dbReference>
<reference evidence="17 19" key="3">
    <citation type="submission" date="2016-04" db="EMBL/GenBank/DDBJ databases">
        <authorList>
            <person name="Millard A."/>
        </authorList>
    </citation>
    <scope>NUCLEOTIDE SEQUENCE [LARGE SCALE GENOMIC DNA]</scope>
    <source>
        <strain evidence="17">Isolate 22</strain>
    </source>
</reference>
<evidence type="ECO:0000313" key="23">
    <source>
        <dbReference type="Proteomes" id="UP000469871"/>
    </source>
</evidence>
<dbReference type="Gene3D" id="3.30.930.10">
    <property type="entry name" value="Bira Bifunctional Protein, Domain 2"/>
    <property type="match status" value="1"/>
</dbReference>
<dbReference type="Proteomes" id="UP001139644">
    <property type="component" value="Unassembled WGS sequence"/>
</dbReference>
<gene>
    <name evidence="14" type="ORF">A5804_002006</name>
    <name evidence="10" type="ORF">AWT83_05735</name>
    <name evidence="15" type="ORF">DKP91_06785</name>
    <name evidence="17" type="ORF">DTPHA_600403</name>
    <name evidence="16" type="ORF">EB12_02186</name>
    <name evidence="9" type="ORF">GBM73_06190</name>
    <name evidence="11" type="ORF">KYX88_10330</name>
    <name evidence="12" type="ORF">M3X98_07825</name>
    <name evidence="13" type="ORF">P6Z85_13275</name>
</gene>
<evidence type="ECO:0000256" key="1">
    <source>
        <dbReference type="ARBA" id="ARBA00005085"/>
    </source>
</evidence>
<comment type="pathway">
    <text evidence="2">Protein modification; protein lipoylation via exogenous pathway; protein N(6)-(lipoyl)lysine from lipoate: step 1/2.</text>
</comment>
<dbReference type="PANTHER" id="PTHR12561:SF3">
    <property type="entry name" value="LIPOYLTRANSFERASE 1, MITOCHONDRIAL"/>
    <property type="match status" value="1"/>
</dbReference>
<dbReference type="EMBL" id="JAIFOC010000088">
    <property type="protein sequence ID" value="MBX4223206.1"/>
    <property type="molecule type" value="Genomic_DNA"/>
</dbReference>
<evidence type="ECO:0000256" key="6">
    <source>
        <dbReference type="ARBA" id="ARBA00022840"/>
    </source>
</evidence>
<dbReference type="FunFam" id="3.30.930.10:FF:000072">
    <property type="entry name" value="Lipoate--protein ligase"/>
    <property type="match status" value="1"/>
</dbReference>
<dbReference type="GO" id="GO:0009249">
    <property type="term" value="P:protein lipoylation"/>
    <property type="evidence" value="ECO:0007669"/>
    <property type="project" value="InterPro"/>
</dbReference>
<evidence type="ECO:0000313" key="11">
    <source>
        <dbReference type="EMBL" id="MBX4223206.1"/>
    </source>
</evidence>
<reference evidence="9 23" key="6">
    <citation type="submission" date="2019-10" db="EMBL/GenBank/DDBJ databases">
        <title>Evolutionary dynamics of vancomycin-resistant Enterococcus faecium during gastrointestinal tract colonization and bloodstream infection in immunocompromised pediatric patients.</title>
        <authorList>
            <person name="Chilambi G.S."/>
            <person name="Nordstrom H.R."/>
            <person name="Evans D.R."/>
            <person name="Ferrolino J."/>
            <person name="Hayden R.T."/>
            <person name="Maron G.M."/>
            <person name="Vo A.N."/>
            <person name="Gilmore M.S."/>
            <person name="Wolf J."/>
            <person name="Rosch J.W."/>
            <person name="Van Tyne D."/>
        </authorList>
    </citation>
    <scope>NUCLEOTIDE SEQUENCE [LARGE SCALE GENOMIC DNA]</scope>
    <source>
        <strain evidence="9 23">VRECG27</strain>
    </source>
</reference>
<evidence type="ECO:0000256" key="7">
    <source>
        <dbReference type="ARBA" id="ARBA00048037"/>
    </source>
</evidence>
<dbReference type="Proteomes" id="UP000253144">
    <property type="component" value="Unassembled WGS sequence"/>
</dbReference>
<dbReference type="EMBL" id="LEQJ01000013">
    <property type="protein sequence ID" value="RBS29180.1"/>
    <property type="molecule type" value="Genomic_DNA"/>
</dbReference>
<evidence type="ECO:0000313" key="17">
    <source>
        <dbReference type="EMBL" id="SAY74153.1"/>
    </source>
</evidence>
<dbReference type="RefSeq" id="WP_002288102.1">
    <property type="nucleotide sequence ID" value="NZ_AP022341.1"/>
</dbReference>
<evidence type="ECO:0000313" key="19">
    <source>
        <dbReference type="Proteomes" id="UP000183509"/>
    </source>
</evidence>
<evidence type="ECO:0000313" key="16">
    <source>
        <dbReference type="EMBL" id="RBS29180.1"/>
    </source>
</evidence>
<dbReference type="Proteomes" id="UP001141166">
    <property type="component" value="Unassembled WGS sequence"/>
</dbReference>
<evidence type="ECO:0000256" key="2">
    <source>
        <dbReference type="ARBA" id="ARBA00005124"/>
    </source>
</evidence>
<dbReference type="EMBL" id="WEFP01000001">
    <property type="protein sequence ID" value="KAB7576926.1"/>
    <property type="molecule type" value="Genomic_DNA"/>
</dbReference>
<keyword evidence="6" id="KW-0067">ATP-binding</keyword>
<dbReference type="STRING" id="1352.AL014_08570"/>
<accession>A0A132P6P6</accession>
<dbReference type="Proteomes" id="UP000194737">
    <property type="component" value="Unassembled WGS sequence"/>
</dbReference>
<dbReference type="InterPro" id="IPR019491">
    <property type="entry name" value="Lipoate_protein_ligase_C"/>
</dbReference>
<evidence type="ECO:0000313" key="18">
    <source>
        <dbReference type="Proteomes" id="UP000070452"/>
    </source>
</evidence>
<dbReference type="SUPFAM" id="SSF82649">
    <property type="entry name" value="SufE/NifU"/>
    <property type="match status" value="1"/>
</dbReference>
<dbReference type="InterPro" id="IPR004562">
    <property type="entry name" value="LipoylTrfase_LipoateP_Ligase"/>
</dbReference>
<comment type="catalytic activity">
    <reaction evidence="7">
        <text>L-lysyl-[lipoyl-carrier protein] + (R)-lipoate + ATP = N(6)-[(R)-lipoyl]-L-lysyl-[lipoyl-carrier protein] + AMP + diphosphate + H(+)</text>
        <dbReference type="Rhea" id="RHEA:49288"/>
        <dbReference type="Rhea" id="RHEA-COMP:10500"/>
        <dbReference type="Rhea" id="RHEA-COMP:10502"/>
        <dbReference type="ChEBI" id="CHEBI:15378"/>
        <dbReference type="ChEBI" id="CHEBI:29969"/>
        <dbReference type="ChEBI" id="CHEBI:30616"/>
        <dbReference type="ChEBI" id="CHEBI:33019"/>
        <dbReference type="ChEBI" id="CHEBI:83088"/>
        <dbReference type="ChEBI" id="CHEBI:83099"/>
        <dbReference type="ChEBI" id="CHEBI:456215"/>
        <dbReference type="EC" id="6.3.1.20"/>
    </reaction>
</comment>
<reference evidence="13" key="9">
    <citation type="submission" date="2023-03" db="EMBL/GenBank/DDBJ databases">
        <authorList>
            <person name="Shen W."/>
            <person name="Cai J."/>
        </authorList>
    </citation>
    <scope>NUCLEOTIDE SEQUENCE</scope>
    <source>
        <strain evidence="13">B1010-2</strain>
    </source>
</reference>
<dbReference type="PANTHER" id="PTHR12561">
    <property type="entry name" value="LIPOATE-PROTEIN LIGASE"/>
    <property type="match status" value="1"/>
</dbReference>
<evidence type="ECO:0000256" key="3">
    <source>
        <dbReference type="ARBA" id="ARBA00012367"/>
    </source>
</evidence>
<reference evidence="14 20" key="4">
    <citation type="submission" date="2017-05" db="EMBL/GenBank/DDBJ databases">
        <title>The Genome Sequence of Enterococcus faecium 6F2_DIV0138.</title>
        <authorList>
            <consortium name="The Broad Institute Genomics Platform"/>
            <consortium name="The Broad Institute Genomic Center for Infectious Diseases"/>
            <person name="Earl A."/>
            <person name="Manson A."/>
            <person name="Schwartman J."/>
            <person name="Gilmore M."/>
            <person name="Abouelleil A."/>
            <person name="Cao P."/>
            <person name="Chapman S."/>
            <person name="Cusick C."/>
            <person name="Shea T."/>
            <person name="Young S."/>
            <person name="Neafsey D."/>
            <person name="Nusbaum C."/>
            <person name="Birren B."/>
        </authorList>
    </citation>
    <scope>NUCLEOTIDE SEQUENCE [LARGE SCALE GENOMIC DNA]</scope>
    <source>
        <strain evidence="14 20">6F2_DIV0138</strain>
    </source>
</reference>
<evidence type="ECO:0000313" key="10">
    <source>
        <dbReference type="EMBL" id="KWX17994.1"/>
    </source>
</evidence>
<dbReference type="EMBL" id="QHGU01000025">
    <property type="protein sequence ID" value="PZM55952.1"/>
    <property type="molecule type" value="Genomic_DNA"/>
</dbReference>
<dbReference type="NCBIfam" id="TIGR00545">
    <property type="entry name" value="lipoyltrans"/>
    <property type="match status" value="1"/>
</dbReference>
<dbReference type="EMBL" id="LRHK01000001">
    <property type="protein sequence ID" value="KWX17994.1"/>
    <property type="molecule type" value="Genomic_DNA"/>
</dbReference>
<sequence length="334" mass="38386">MIFVPNENHDPRINLAIEQYLLQEMPLDEPILLFYINEPSIIIGRNQNTLEEINRDYVEENGIHVVRRLSGGGAVYHDFGNLNFSFIMPDDGDSFRDFAKVTQPIIQALHELGVAGAELKGRNDLVIDGMKFSGNAMYATNGRMFAHGTIMFDSDINEVVNALKVKKDKIESKGIKSIRSRVTNIKPFLPEEKQKMTTEEFRQEILLKIFGVESVEEVKTYELTDEDWKKINRISEEYYRNWDWNYGKSPDFNFSRQKRFSIGSIEVHLNVSEGMIKEAKIFGDFFGLGDISDVEKKLVGQKYDKASLSKIVSQIDVKKYFGAIEPEELLTLLY</sequence>
<comment type="pathway">
    <text evidence="1">Protein modification; protein lipoylation via exogenous pathway; protein N(6)-(lipoyl)lysine from lipoate: step 2/2.</text>
</comment>
<dbReference type="GO" id="GO:0017118">
    <property type="term" value="F:lipoyltransferase activity"/>
    <property type="evidence" value="ECO:0007669"/>
    <property type="project" value="TreeGrafter"/>
</dbReference>
<dbReference type="OMA" id="RYQNWDW"/>
<reference evidence="11" key="7">
    <citation type="journal article" date="2022" name="J. Anim. Sci.">
        <title>Whole genome sequence analyses-based assessment of virulence potential and antimicrobial susceptibilities and resistance of Enterococcus faecium strains isolated from commercial swine and cattle probiotic products.</title>
        <authorList>
            <person name="Shridhar P.B."/>
            <person name="Amachawadi R.G."/>
            <person name="Tokach M."/>
            <person name="Patel I."/>
            <person name="Gangiredla J."/>
            <person name="Mammel M."/>
            <person name="Nagaraja T.G."/>
        </authorList>
    </citation>
    <scope>NUCLEOTIDE SEQUENCE</scope>
    <source>
        <strain evidence="11">EF215</strain>
    </source>
</reference>
<comment type="caution">
    <text evidence="10">The sequence shown here is derived from an EMBL/GenBank/DDBJ whole genome shotgun (WGS) entry which is preliminary data.</text>
</comment>
<dbReference type="Proteomes" id="UP000070452">
    <property type="component" value="Unassembled WGS sequence"/>
</dbReference>
<dbReference type="SUPFAM" id="SSF55681">
    <property type="entry name" value="Class II aaRS and biotin synthetases"/>
    <property type="match status" value="1"/>
</dbReference>
<evidence type="ECO:0000313" key="20">
    <source>
        <dbReference type="Proteomes" id="UP000194737"/>
    </source>
</evidence>
<dbReference type="Gene3D" id="3.30.390.50">
    <property type="entry name" value="CO dehydrogenase flavoprotein, C-terminal domain"/>
    <property type="match status" value="1"/>
</dbReference>
<reference evidence="10 18" key="2">
    <citation type="submission" date="2016-01" db="EMBL/GenBank/DDBJ databases">
        <title>Molecular Mechanisms for transfer of large genomic segments between Enterococcus faecium strains.</title>
        <authorList>
            <person name="Garcia-Solache M.A."/>
            <person name="Lebreton F."/>
            <person name="Mclaughlin R.E."/>
            <person name="Whiteaker J.D."/>
            <person name="Gilmore M.S."/>
            <person name="Rice L.B."/>
        </authorList>
    </citation>
    <scope>NUCLEOTIDE SEQUENCE [LARGE SCALE GENOMIC DNA]</scope>
    <source>
        <strain evidence="10 18">D344RRF x C68</strain>
    </source>
</reference>
<protein>
    <recommendedName>
        <fullName evidence="3">lipoate--protein ligase</fullName>
        <ecNumber evidence="3">6.3.1.20</ecNumber>
    </recommendedName>
</protein>
<dbReference type="CDD" id="cd16443">
    <property type="entry name" value="LplA"/>
    <property type="match status" value="1"/>
</dbReference>
<dbReference type="PATRIC" id="fig|1352.1358.peg.686"/>
<dbReference type="GO" id="GO:0005524">
    <property type="term" value="F:ATP binding"/>
    <property type="evidence" value="ECO:0007669"/>
    <property type="project" value="UniProtKB-KW"/>
</dbReference>
<keyword evidence="5" id="KW-0547">Nucleotide-binding</keyword>
<evidence type="ECO:0000313" key="15">
    <source>
        <dbReference type="EMBL" id="PZM55952.1"/>
    </source>
</evidence>
<dbReference type="Proteomes" id="UP000469871">
    <property type="component" value="Unassembled WGS sequence"/>
</dbReference>
<dbReference type="EMBL" id="NGLB01000001">
    <property type="protein sequence ID" value="OTO00495.1"/>
    <property type="molecule type" value="Genomic_DNA"/>
</dbReference>
<feature type="domain" description="BPL/LPL catalytic" evidence="8">
    <location>
        <begin position="26"/>
        <end position="217"/>
    </location>
</feature>
<dbReference type="GO" id="GO:0016979">
    <property type="term" value="F:lipoate-protein ligase activity"/>
    <property type="evidence" value="ECO:0007669"/>
    <property type="project" value="UniProtKB-EC"/>
</dbReference>
<evidence type="ECO:0000313" key="9">
    <source>
        <dbReference type="EMBL" id="KAB7576926.1"/>
    </source>
</evidence>
<evidence type="ECO:0000313" key="21">
    <source>
        <dbReference type="Proteomes" id="UP000249070"/>
    </source>
</evidence>
<dbReference type="EMBL" id="FKLM01000004">
    <property type="protein sequence ID" value="SAY74153.1"/>
    <property type="molecule type" value="Genomic_DNA"/>
</dbReference>
<organism evidence="10 18">
    <name type="scientific">Enterococcus faecium</name>
    <name type="common">Streptococcus faecium</name>
    <dbReference type="NCBI Taxonomy" id="1352"/>
    <lineage>
        <taxon>Bacteria</taxon>
        <taxon>Bacillati</taxon>
        <taxon>Bacillota</taxon>
        <taxon>Bacilli</taxon>
        <taxon>Lactobacillales</taxon>
        <taxon>Enterococcaceae</taxon>
        <taxon>Enterococcus</taxon>
    </lineage>
</organism>